<evidence type="ECO:0000256" key="3">
    <source>
        <dbReference type="ARBA" id="ARBA00022617"/>
    </source>
</evidence>
<dbReference type="GO" id="GO:0004497">
    <property type="term" value="F:monooxygenase activity"/>
    <property type="evidence" value="ECO:0007669"/>
    <property type="project" value="UniProtKB-KW"/>
</dbReference>
<comment type="similarity">
    <text evidence="2 7">Belongs to the cytochrome P450 family.</text>
</comment>
<accession>A0A9W9CTI0</accession>
<dbReference type="PANTHER" id="PTHR24305">
    <property type="entry name" value="CYTOCHROME P450"/>
    <property type="match status" value="1"/>
</dbReference>
<evidence type="ECO:0000313" key="9">
    <source>
        <dbReference type="Proteomes" id="UP001140453"/>
    </source>
</evidence>
<dbReference type="OrthoDB" id="3934656at2759"/>
<keyword evidence="3 6" id="KW-0349">Heme</keyword>
<evidence type="ECO:0000256" key="1">
    <source>
        <dbReference type="ARBA" id="ARBA00001971"/>
    </source>
</evidence>
<dbReference type="PRINTS" id="PR00463">
    <property type="entry name" value="EP450I"/>
</dbReference>
<keyword evidence="4 6" id="KW-0479">Metal-binding</keyword>
<dbReference type="SUPFAM" id="SSF48264">
    <property type="entry name" value="Cytochrome P450"/>
    <property type="match status" value="1"/>
</dbReference>
<evidence type="ECO:0000313" key="8">
    <source>
        <dbReference type="EMBL" id="KAJ4386234.1"/>
    </source>
</evidence>
<evidence type="ECO:0000256" key="5">
    <source>
        <dbReference type="ARBA" id="ARBA00023004"/>
    </source>
</evidence>
<dbReference type="InterPro" id="IPR002401">
    <property type="entry name" value="Cyt_P450_E_grp-I"/>
</dbReference>
<dbReference type="PANTHER" id="PTHR24305:SF232">
    <property type="entry name" value="P450, PUTATIVE (EUROFUNG)-RELATED"/>
    <property type="match status" value="1"/>
</dbReference>
<gene>
    <name evidence="8" type="ORF">N0V93_009127</name>
</gene>
<keyword evidence="7" id="KW-0503">Monooxygenase</keyword>
<dbReference type="GO" id="GO:0016705">
    <property type="term" value="F:oxidoreductase activity, acting on paired donors, with incorporation or reduction of molecular oxygen"/>
    <property type="evidence" value="ECO:0007669"/>
    <property type="project" value="InterPro"/>
</dbReference>
<evidence type="ECO:0008006" key="10">
    <source>
        <dbReference type="Google" id="ProtNLM"/>
    </source>
</evidence>
<dbReference type="EMBL" id="JAPEVB010000006">
    <property type="protein sequence ID" value="KAJ4386234.1"/>
    <property type="molecule type" value="Genomic_DNA"/>
</dbReference>
<proteinExistence type="inferred from homology"/>
<name>A0A9W9CTI0_9PEZI</name>
<dbReference type="GO" id="GO:0020037">
    <property type="term" value="F:heme binding"/>
    <property type="evidence" value="ECO:0007669"/>
    <property type="project" value="InterPro"/>
</dbReference>
<dbReference type="InterPro" id="IPR001128">
    <property type="entry name" value="Cyt_P450"/>
</dbReference>
<comment type="cofactor">
    <cofactor evidence="1 6">
        <name>heme</name>
        <dbReference type="ChEBI" id="CHEBI:30413"/>
    </cofactor>
</comment>
<evidence type="ECO:0000256" key="2">
    <source>
        <dbReference type="ARBA" id="ARBA00010617"/>
    </source>
</evidence>
<keyword evidence="5 6" id="KW-0408">Iron</keyword>
<organism evidence="8 9">
    <name type="scientific">Gnomoniopsis smithogilvyi</name>
    <dbReference type="NCBI Taxonomy" id="1191159"/>
    <lineage>
        <taxon>Eukaryota</taxon>
        <taxon>Fungi</taxon>
        <taxon>Dikarya</taxon>
        <taxon>Ascomycota</taxon>
        <taxon>Pezizomycotina</taxon>
        <taxon>Sordariomycetes</taxon>
        <taxon>Sordariomycetidae</taxon>
        <taxon>Diaporthales</taxon>
        <taxon>Gnomoniaceae</taxon>
        <taxon>Gnomoniopsis</taxon>
    </lineage>
</organism>
<keyword evidence="9" id="KW-1185">Reference proteome</keyword>
<protein>
    <recommendedName>
        <fullName evidence="10">Cytochrome P450</fullName>
    </recommendedName>
</protein>
<dbReference type="GO" id="GO:0005506">
    <property type="term" value="F:iron ion binding"/>
    <property type="evidence" value="ECO:0007669"/>
    <property type="project" value="InterPro"/>
</dbReference>
<reference evidence="8" key="1">
    <citation type="submission" date="2022-10" db="EMBL/GenBank/DDBJ databases">
        <title>Tapping the CABI collections for fungal endophytes: first genome assemblies for Collariella, Neodidymelliopsis, Ascochyta clinopodiicola, Didymella pomorum, Didymosphaeria variabile, Neocosmospora piperis and Neocucurbitaria cava.</title>
        <authorList>
            <person name="Hill R."/>
        </authorList>
    </citation>
    <scope>NUCLEOTIDE SEQUENCE</scope>
    <source>
        <strain evidence="8">IMI 355082</strain>
    </source>
</reference>
<dbReference type="Gene3D" id="1.10.630.10">
    <property type="entry name" value="Cytochrome P450"/>
    <property type="match status" value="1"/>
</dbReference>
<dbReference type="InterPro" id="IPR036396">
    <property type="entry name" value="Cyt_P450_sf"/>
</dbReference>
<dbReference type="PRINTS" id="PR00385">
    <property type="entry name" value="P450"/>
</dbReference>
<dbReference type="InterPro" id="IPR050121">
    <property type="entry name" value="Cytochrome_P450_monoxygenase"/>
</dbReference>
<dbReference type="Pfam" id="PF00067">
    <property type="entry name" value="p450"/>
    <property type="match status" value="1"/>
</dbReference>
<evidence type="ECO:0000256" key="6">
    <source>
        <dbReference type="PIRSR" id="PIRSR602401-1"/>
    </source>
</evidence>
<sequence length="332" mass="36694">MSKRIGYLDHGYDFDGTLATSESASIYLVTVGMYPTLDKFLDKNPVHRIGPPTYTNVANLAVKLLTDRLTGQDSHDSKANTDFLDLYIEASGQYPDVVDTPMIVSSMVVNLAAGADTSAAALRAIFYLSLQQPRVWAKLKEAVLAAPFAQPETLHLPAPYAQARAIPYLEAVIREALRLVPGEMFPQERIVPAGGLTLPDGQFVPEGTAVGFTSYVMHRNKAVWGADAEVFRPERFLRGEDEPEGAFADRMRIYNSCDLSFGAGSRKCIGMNLGLMEVYKAVATLVAMFEFELSTTEDWSLKAYLFPRATGITCRIRKREGMELRNDIDMSN</sequence>
<keyword evidence="7" id="KW-0560">Oxidoreductase</keyword>
<dbReference type="PROSITE" id="PS00086">
    <property type="entry name" value="CYTOCHROME_P450"/>
    <property type="match status" value="1"/>
</dbReference>
<dbReference type="Proteomes" id="UP001140453">
    <property type="component" value="Unassembled WGS sequence"/>
</dbReference>
<feature type="binding site" description="axial binding residue" evidence="6">
    <location>
        <position position="268"/>
    </location>
    <ligand>
        <name>heme</name>
        <dbReference type="ChEBI" id="CHEBI:30413"/>
    </ligand>
    <ligandPart>
        <name>Fe</name>
        <dbReference type="ChEBI" id="CHEBI:18248"/>
    </ligandPart>
</feature>
<dbReference type="AlphaFoldDB" id="A0A9W9CTI0"/>
<evidence type="ECO:0000256" key="4">
    <source>
        <dbReference type="ARBA" id="ARBA00022723"/>
    </source>
</evidence>
<dbReference type="InterPro" id="IPR017972">
    <property type="entry name" value="Cyt_P450_CS"/>
</dbReference>
<evidence type="ECO:0000256" key="7">
    <source>
        <dbReference type="RuleBase" id="RU000461"/>
    </source>
</evidence>
<comment type="caution">
    <text evidence="8">The sequence shown here is derived from an EMBL/GenBank/DDBJ whole genome shotgun (WGS) entry which is preliminary data.</text>
</comment>